<keyword evidence="1" id="KW-0326">Glycosidase</keyword>
<dbReference type="InterPro" id="IPR023296">
    <property type="entry name" value="Glyco_hydro_beta-prop_sf"/>
</dbReference>
<dbReference type="CDD" id="cd08983">
    <property type="entry name" value="GH43_Bt3655-like"/>
    <property type="match status" value="1"/>
</dbReference>
<dbReference type="EMBL" id="NEWD01000028">
    <property type="protein sequence ID" value="OXM99860.1"/>
    <property type="molecule type" value="Genomic_DNA"/>
</dbReference>
<dbReference type="OrthoDB" id="9758923at2"/>
<dbReference type="Proteomes" id="UP000215433">
    <property type="component" value="Unassembled WGS sequence"/>
</dbReference>
<keyword evidence="1" id="KW-0119">Carbohydrate metabolism</keyword>
<evidence type="ECO:0000313" key="2">
    <source>
        <dbReference type="Proteomes" id="UP000215433"/>
    </source>
</evidence>
<dbReference type="GO" id="GO:0016798">
    <property type="term" value="F:hydrolase activity, acting on glycosyl bonds"/>
    <property type="evidence" value="ECO:0007669"/>
    <property type="project" value="UniProtKB-KW"/>
</dbReference>
<organism evidence="1 2">
    <name type="scientific">Bifidobacterium vansinderenii</name>
    <dbReference type="NCBI Taxonomy" id="1984871"/>
    <lineage>
        <taxon>Bacteria</taxon>
        <taxon>Bacillati</taxon>
        <taxon>Actinomycetota</taxon>
        <taxon>Actinomycetes</taxon>
        <taxon>Bifidobacteriales</taxon>
        <taxon>Bifidobacteriaceae</taxon>
        <taxon>Bifidobacterium</taxon>
    </lineage>
</organism>
<sequence>MTLSHSPYTGYLFTYFTGMEQTDDDEQVYFAISPDAHHWHDLRSYGDPVLRSCVGTRGIRDPYVVRDHNGGFYLLATDLNVHAILRHGPWTMDSKRNGSHSIVVWHSDDLVHWGEPWMLDVASAIPGGGYAWAPEAIWDPERKLYLLYWATISDEDNEFGDPQNMYLATTKDFHSISTPRKWIDRQDCCIDATMLRVGDWYYRATANEGRICLDRTKNPYAASIVPDFEDTRDAGEREWAFIGSLDDIFGQELNALCGGRSRSHDMEGPELFLLNDKDVHSHEKAMPFALIADRYAAHTGYTAFFSADLHSTAPSAWSHIDMDLGQLRKRHGSVLPITDGEYQALAAGIPR</sequence>
<keyword evidence="1" id="KW-0378">Hydrolase</keyword>
<dbReference type="Gene3D" id="2.115.10.20">
    <property type="entry name" value="Glycosyl hydrolase domain, family 43"/>
    <property type="match status" value="1"/>
</dbReference>
<keyword evidence="1" id="KW-0858">Xylan degradation</keyword>
<protein>
    <submittedName>
        <fullName evidence="1">1,4-beta-xylanase</fullName>
    </submittedName>
</protein>
<dbReference type="PANTHER" id="PTHR43301:SF3">
    <property type="entry name" value="ARABINAN ENDO-1,5-ALPHA-L-ARABINOSIDASE A-RELATED"/>
    <property type="match status" value="1"/>
</dbReference>
<dbReference type="SUPFAM" id="SSF75005">
    <property type="entry name" value="Arabinanase/levansucrase/invertase"/>
    <property type="match status" value="1"/>
</dbReference>
<name>A0A229VW64_9BIFI</name>
<proteinExistence type="predicted"/>
<dbReference type="AlphaFoldDB" id="A0A229VW64"/>
<gene>
    <name evidence="1" type="ORF">Tam10B_1953</name>
</gene>
<dbReference type="RefSeq" id="WP_093961073.1">
    <property type="nucleotide sequence ID" value="NZ_NEWD01000028.1"/>
</dbReference>
<comment type="caution">
    <text evidence="1">The sequence shown here is derived from an EMBL/GenBank/DDBJ whole genome shotgun (WGS) entry which is preliminary data.</text>
</comment>
<dbReference type="PANTHER" id="PTHR43301">
    <property type="entry name" value="ARABINAN ENDO-1,5-ALPHA-L-ARABINOSIDASE"/>
    <property type="match status" value="1"/>
</dbReference>
<reference evidence="1 2" key="1">
    <citation type="submission" date="2017-05" db="EMBL/GenBank/DDBJ databases">
        <title>Bifidobacterium vansinderenii sp. nov.</title>
        <authorList>
            <person name="Lugli G.A."/>
            <person name="Duranti S."/>
            <person name="Mangifesta M."/>
        </authorList>
    </citation>
    <scope>NUCLEOTIDE SEQUENCE [LARGE SCALE GENOMIC DNA]</scope>
    <source>
        <strain evidence="1 2">Tam10B</strain>
    </source>
</reference>
<evidence type="ECO:0000313" key="1">
    <source>
        <dbReference type="EMBL" id="OXM99860.1"/>
    </source>
</evidence>
<accession>A0A229VW64</accession>
<keyword evidence="2" id="KW-1185">Reference proteome</keyword>
<dbReference type="InterPro" id="IPR050727">
    <property type="entry name" value="GH43_arabinanases"/>
</dbReference>
<keyword evidence="1" id="KW-0624">Polysaccharide degradation</keyword>
<dbReference type="GO" id="GO:0045493">
    <property type="term" value="P:xylan catabolic process"/>
    <property type="evidence" value="ECO:0007669"/>
    <property type="project" value="UniProtKB-KW"/>
</dbReference>